<dbReference type="InterPro" id="IPR036691">
    <property type="entry name" value="Endo/exonu/phosph_ase_sf"/>
</dbReference>
<dbReference type="RefSeq" id="WP_097045023.1">
    <property type="nucleotide sequence ID" value="NZ_OBEH01000002.1"/>
</dbReference>
<dbReference type="OrthoDB" id="1398885at2"/>
<dbReference type="Pfam" id="PF03372">
    <property type="entry name" value="Exo_endo_phos"/>
    <property type="match status" value="1"/>
</dbReference>
<dbReference type="Gene3D" id="3.60.10.10">
    <property type="entry name" value="Endonuclease/exonuclease/phosphatase"/>
    <property type="match status" value="1"/>
</dbReference>
<dbReference type="GO" id="GO:0003824">
    <property type="term" value="F:catalytic activity"/>
    <property type="evidence" value="ECO:0007669"/>
    <property type="project" value="InterPro"/>
</dbReference>
<dbReference type="EMBL" id="OBEH01000002">
    <property type="protein sequence ID" value="SNY99532.1"/>
    <property type="molecule type" value="Genomic_DNA"/>
</dbReference>
<evidence type="ECO:0000313" key="3">
    <source>
        <dbReference type="Proteomes" id="UP000219048"/>
    </source>
</evidence>
<gene>
    <name evidence="2" type="ORF">SAMN06265377_1342</name>
</gene>
<name>A0A285MQS4_9FLAO</name>
<organism evidence="2 3">
    <name type="scientific">Flagellimonas pacifica</name>
    <dbReference type="NCBI Taxonomy" id="1247520"/>
    <lineage>
        <taxon>Bacteria</taxon>
        <taxon>Pseudomonadati</taxon>
        <taxon>Bacteroidota</taxon>
        <taxon>Flavobacteriia</taxon>
        <taxon>Flavobacteriales</taxon>
        <taxon>Flavobacteriaceae</taxon>
        <taxon>Flagellimonas</taxon>
    </lineage>
</organism>
<proteinExistence type="predicted"/>
<evidence type="ECO:0000259" key="1">
    <source>
        <dbReference type="Pfam" id="PF03372"/>
    </source>
</evidence>
<feature type="domain" description="Endonuclease/exonuclease/phosphatase" evidence="1">
    <location>
        <begin position="120"/>
        <end position="289"/>
    </location>
</feature>
<evidence type="ECO:0000313" key="2">
    <source>
        <dbReference type="EMBL" id="SNY99532.1"/>
    </source>
</evidence>
<dbReference type="AlphaFoldDB" id="A0A285MQS4"/>
<dbReference type="InterPro" id="IPR005135">
    <property type="entry name" value="Endo/exonuclease/phosphatase"/>
</dbReference>
<keyword evidence="3" id="KW-1185">Reference proteome</keyword>
<protein>
    <recommendedName>
        <fullName evidence="1">Endonuclease/exonuclease/phosphatase domain-containing protein</fullName>
    </recommendedName>
</protein>
<sequence length="374" mass="42458">MKIASFNIENLFHRDHALLEKNQSENLKAWVEEFHLLMGQPTRGENQLARLRELAFLLGFSNTVREPYLVMRRKGGQCYVKPQGVATEKRATAKLGCNGWVALRSAPLEERAVRHKLRTVADAKADILLLQEVEDRAALLDFNVLLQKKHQLHYDQMLFTEGTDAHGRGMAILARNGYTVESSASHAHVKYGRSKTLFEKDCPVHFLKTPDGERPVLINAHFKGPSDTDDHHGLRKRQAEFVAGLYCHHIKNGNELVLICGTLNDPSYADALSPLIRDTQLKDISKHDGFEVDLDHGPDAGYFRLGAYRKGVNIKQADYMLCSQALFAQLHASGLQRRGMWSGKKVRWRTYPQLRSREQQASGHPLLWGQFDIF</sequence>
<accession>A0A285MQS4</accession>
<reference evidence="3" key="1">
    <citation type="submission" date="2017-09" db="EMBL/GenBank/DDBJ databases">
        <authorList>
            <person name="Varghese N."/>
            <person name="Submissions S."/>
        </authorList>
    </citation>
    <scope>NUCLEOTIDE SEQUENCE [LARGE SCALE GENOMIC DNA]</scope>
    <source>
        <strain evidence="3">DSM 25885</strain>
    </source>
</reference>
<dbReference type="SUPFAM" id="SSF56219">
    <property type="entry name" value="DNase I-like"/>
    <property type="match status" value="1"/>
</dbReference>
<dbReference type="Proteomes" id="UP000219048">
    <property type="component" value="Unassembled WGS sequence"/>
</dbReference>